<evidence type="ECO:0000313" key="1">
    <source>
        <dbReference type="EMBL" id="USQ77130.1"/>
    </source>
</evidence>
<keyword evidence="2" id="KW-1185">Reference proteome</keyword>
<dbReference type="Pfam" id="PF11305">
    <property type="entry name" value="DUF3107"/>
    <property type="match status" value="1"/>
</dbReference>
<protein>
    <submittedName>
        <fullName evidence="1">DUF3107 domain-containing protein</fullName>
    </submittedName>
</protein>
<proteinExistence type="predicted"/>
<name>A0ABY4YKT6_9MICO</name>
<reference evidence="1" key="1">
    <citation type="submission" date="2022-06" db="EMBL/GenBank/DDBJ databases">
        <title>Ornithinimicrobium JY.X270.</title>
        <authorList>
            <person name="Huang Y."/>
        </authorList>
    </citation>
    <scope>NUCLEOTIDE SEQUENCE</scope>
    <source>
        <strain evidence="1">JY.X270</strain>
    </source>
</reference>
<organism evidence="1 2">
    <name type="scientific">Ornithinimicrobium cryptoxanthini</name>
    <dbReference type="NCBI Taxonomy" id="2934161"/>
    <lineage>
        <taxon>Bacteria</taxon>
        <taxon>Bacillati</taxon>
        <taxon>Actinomycetota</taxon>
        <taxon>Actinomycetes</taxon>
        <taxon>Micrococcales</taxon>
        <taxon>Ornithinimicrobiaceae</taxon>
        <taxon>Ornithinimicrobium</taxon>
    </lineage>
</organism>
<evidence type="ECO:0000313" key="2">
    <source>
        <dbReference type="Proteomes" id="UP001056535"/>
    </source>
</evidence>
<dbReference type="EMBL" id="CP099490">
    <property type="protein sequence ID" value="USQ77130.1"/>
    <property type="molecule type" value="Genomic_DNA"/>
</dbReference>
<accession>A0ABY4YKT6</accession>
<dbReference type="RefSeq" id="WP_252621932.1">
    <property type="nucleotide sequence ID" value="NZ_CP099490.1"/>
</dbReference>
<dbReference type="InterPro" id="IPR021456">
    <property type="entry name" value="DUF3107"/>
</dbReference>
<gene>
    <name evidence="1" type="ORF">NF557_04215</name>
</gene>
<dbReference type="Proteomes" id="UP001056535">
    <property type="component" value="Chromosome"/>
</dbReference>
<sequence length="74" mass="7818">MEVRIGVKQVSREVVIESAQTPAEVQEIITTALTGDGPLSLTDDKGRLVVIPTDAVGYVEIGVEEAGRVGFGSY</sequence>